<gene>
    <name evidence="2" type="ORF">EZS28_023892</name>
</gene>
<evidence type="ECO:0000313" key="2">
    <source>
        <dbReference type="EMBL" id="KAA6380581.1"/>
    </source>
</evidence>
<evidence type="ECO:0000256" key="1">
    <source>
        <dbReference type="SAM" id="MobiDB-lite"/>
    </source>
</evidence>
<name>A0A5J4VDK1_9EUKA</name>
<comment type="caution">
    <text evidence="2">The sequence shown here is derived from an EMBL/GenBank/DDBJ whole genome shotgun (WGS) entry which is preliminary data.</text>
</comment>
<reference evidence="2 3" key="1">
    <citation type="submission" date="2019-03" db="EMBL/GenBank/DDBJ databases">
        <title>Single cell metagenomics reveals metabolic interactions within the superorganism composed of flagellate Streblomastix strix and complex community of Bacteroidetes bacteria on its surface.</title>
        <authorList>
            <person name="Treitli S.C."/>
            <person name="Kolisko M."/>
            <person name="Husnik F."/>
            <person name="Keeling P."/>
            <person name="Hampl V."/>
        </authorList>
    </citation>
    <scope>NUCLEOTIDE SEQUENCE [LARGE SCALE GENOMIC DNA]</scope>
    <source>
        <strain evidence="2">ST1C</strain>
    </source>
</reference>
<protein>
    <submittedName>
        <fullName evidence="2">Uncharacterized protein</fullName>
    </submittedName>
</protein>
<feature type="compositionally biased region" description="Polar residues" evidence="1">
    <location>
        <begin position="390"/>
        <end position="401"/>
    </location>
</feature>
<dbReference type="AlphaFoldDB" id="A0A5J4VDK1"/>
<accession>A0A5J4VDK1</accession>
<dbReference type="Proteomes" id="UP000324800">
    <property type="component" value="Unassembled WGS sequence"/>
</dbReference>
<proteinExistence type="predicted"/>
<organism evidence="2 3">
    <name type="scientific">Streblomastix strix</name>
    <dbReference type="NCBI Taxonomy" id="222440"/>
    <lineage>
        <taxon>Eukaryota</taxon>
        <taxon>Metamonada</taxon>
        <taxon>Preaxostyla</taxon>
        <taxon>Oxymonadida</taxon>
        <taxon>Streblomastigidae</taxon>
        <taxon>Streblomastix</taxon>
    </lineage>
</organism>
<feature type="region of interest" description="Disordered" evidence="1">
    <location>
        <begin position="635"/>
        <end position="655"/>
    </location>
</feature>
<feature type="region of interest" description="Disordered" evidence="1">
    <location>
        <begin position="381"/>
        <end position="410"/>
    </location>
</feature>
<dbReference type="EMBL" id="SNRW01007812">
    <property type="protein sequence ID" value="KAA6380581.1"/>
    <property type="molecule type" value="Genomic_DNA"/>
</dbReference>
<feature type="compositionally biased region" description="Basic and acidic residues" evidence="1">
    <location>
        <begin position="635"/>
        <end position="644"/>
    </location>
</feature>
<sequence length="687" mass="77547">MLYVRGEATIERTIFQDLQTEKYPVIVVNMFDSCVVIDSKFTNLRTVNLGASEYGVSIAEENTAQKKDKSGLEDVALTSVSTITFTCAFLGPDLEMTRCSFDNCSSQSAKYGYLNSSHMDDKDKQEYKRIPIAGAVAFNLFNVPDTGCFFENLTAVDEEVLTMFCPESGAILLAGSSYEITMVKCSFDRNSATGLGDQASGNINNNVITIDISIGYFQGNDLYLLPNPCNYSDSGNETVDKNNFSDGYQTSIFSSTSSSQTPKIGHSWQIIGDFNYDTWLIQAKSITDEQQALNNRTFVYVDWEKGNDQTGTGDKDDGNQIKTITRALDLVDWTVESKIYLGPYHIKDKQLFIRGYNTILLGLSDSELALERINRQISQSSRNKNKRQTIIKNEQCSNDDPTQGCYEIGRSRMSPRSMQDVKNCNLGLISSKDYQSEVEDYFIQVRTGGLVIQNIDLIQVPRVSRNSHLIMCEKKSKMIIKNCAFSQLIQADNTMQYPIEINNYQTKMSNEILEQFTTWPIYRSCYIMMDDSLLILQDVKFQRGTFTDTSAVQLDTISNSYYCKLTNVFFFGITVKPSKSDNESAITDCQDCQEFNETAKPSDVGYCDKQSPENYPIPLTDRCPNPCSQKCYNPSRDESRDKIGNQDQCSTDDPRFSKENDTYACSSTPDLPKPYHISYQVILYCIL</sequence>
<evidence type="ECO:0000313" key="3">
    <source>
        <dbReference type="Proteomes" id="UP000324800"/>
    </source>
</evidence>